<evidence type="ECO:0000313" key="1">
    <source>
        <dbReference type="EMBL" id="QKY79931.1"/>
    </source>
</evidence>
<proteinExistence type="predicted"/>
<organism evidence="1 2">
    <name type="scientific">Gordonia phage Clawz</name>
    <dbReference type="NCBI Taxonomy" id="2743910"/>
    <lineage>
        <taxon>Viruses</taxon>
        <taxon>Duplodnaviria</taxon>
        <taxon>Heunggongvirae</taxon>
        <taxon>Uroviricota</taxon>
        <taxon>Caudoviricetes</taxon>
        <taxon>Clawzvirus</taxon>
        <taxon>Clawzvirus clawz</taxon>
    </lineage>
</organism>
<protein>
    <submittedName>
        <fullName evidence="1">Uncharacterized protein</fullName>
    </submittedName>
</protein>
<dbReference type="EMBL" id="MT498058">
    <property type="protein sequence ID" value="QKY79931.1"/>
    <property type="molecule type" value="Genomic_DNA"/>
</dbReference>
<dbReference type="Proteomes" id="UP000821895">
    <property type="component" value="Segment"/>
</dbReference>
<name>A0AAE7F7Z8_9CAUD</name>
<gene>
    <name evidence="1" type="primary">19</name>
    <name evidence="1" type="ORF">SEA_CLAWZ_19</name>
</gene>
<reference evidence="1" key="1">
    <citation type="submission" date="2020-05" db="EMBL/GenBank/DDBJ databases">
        <authorList>
            <person name="Conneilly E.M."/>
            <person name="Corace M.L."/>
            <person name="Daly D."/>
            <person name="Dejene M.A."/>
            <person name="Deng Y."/>
            <person name="Kelly J.M."/>
            <person name="Masiello C.S."/>
            <person name="McDonough D."/>
            <person name="Musser E."/>
            <person name="Pecorale A.L."/>
            <person name="Ray R.F."/>
            <person name="Regan I.M."/>
            <person name="Shedd N.A."/>
            <person name="Tatone J.R."/>
            <person name="Tocci C.W."/>
            <person name="Zarate C.M."/>
            <person name="Whitefleet-Smith J.L."/>
            <person name="Garlena R.A."/>
            <person name="Russell D.A."/>
            <person name="Pope W.H."/>
            <person name="Jacobs-Sera D."/>
            <person name="Hatfull G.F."/>
        </authorList>
    </citation>
    <scope>NUCLEOTIDE SEQUENCE</scope>
</reference>
<keyword evidence="2" id="KW-1185">Reference proteome</keyword>
<dbReference type="GeneID" id="77951775"/>
<dbReference type="RefSeq" id="YP_010675448.1">
    <property type="nucleotide sequence ID" value="NC_071004.1"/>
</dbReference>
<evidence type="ECO:0000313" key="2">
    <source>
        <dbReference type="Proteomes" id="UP000821895"/>
    </source>
</evidence>
<dbReference type="KEGG" id="vg:77951775"/>
<accession>A0AAE7F7Z8</accession>
<sequence length="107" mass="12228">MIEHFDVEPDFESRGVGVQFGVVVTHGPEPRLVEWSCFLAMSTMYAHRLCHSSHDDDSGLFATAPRHQPDHVYVVYKLTHSPRWFVQTDATHRARTGEGLPRLPEGW</sequence>